<reference evidence="3 4" key="1">
    <citation type="submission" date="2025-04" db="UniProtKB">
        <authorList>
            <consortium name="RefSeq"/>
        </authorList>
    </citation>
    <scope>IDENTIFICATION</scope>
    <source>
        <tissue evidence="3 4">Spleen</tissue>
    </source>
</reference>
<evidence type="ECO:0000313" key="2">
    <source>
        <dbReference type="Proteomes" id="UP000515140"/>
    </source>
</evidence>
<feature type="compositionally biased region" description="Basic and acidic residues" evidence="1">
    <location>
        <begin position="440"/>
        <end position="454"/>
    </location>
</feature>
<evidence type="ECO:0000313" key="4">
    <source>
        <dbReference type="RefSeq" id="XP_020839907.1"/>
    </source>
</evidence>
<protein>
    <submittedName>
        <fullName evidence="3 4">Breast carcinoma-amplified sequence 1 isoform X1</fullName>
    </submittedName>
</protein>
<accession>A0A6P5K4I0</accession>
<feature type="compositionally biased region" description="Basic and acidic residues" evidence="1">
    <location>
        <begin position="562"/>
        <end position="573"/>
    </location>
</feature>
<dbReference type="RefSeq" id="XP_020839907.1">
    <property type="nucleotide sequence ID" value="XM_020984248.1"/>
</dbReference>
<feature type="compositionally biased region" description="Polar residues" evidence="1">
    <location>
        <begin position="129"/>
        <end position="140"/>
    </location>
</feature>
<keyword evidence="2" id="KW-1185">Reference proteome</keyword>
<dbReference type="GeneID" id="110206679"/>
<proteinExistence type="predicted"/>
<feature type="compositionally biased region" description="Basic and acidic residues" evidence="1">
    <location>
        <begin position="302"/>
        <end position="320"/>
    </location>
</feature>
<dbReference type="KEGG" id="pcw:110206679"/>
<organism evidence="2 4">
    <name type="scientific">Phascolarctos cinereus</name>
    <name type="common">Koala</name>
    <dbReference type="NCBI Taxonomy" id="38626"/>
    <lineage>
        <taxon>Eukaryota</taxon>
        <taxon>Metazoa</taxon>
        <taxon>Chordata</taxon>
        <taxon>Craniata</taxon>
        <taxon>Vertebrata</taxon>
        <taxon>Euteleostomi</taxon>
        <taxon>Mammalia</taxon>
        <taxon>Metatheria</taxon>
        <taxon>Diprotodontia</taxon>
        <taxon>Phascolarctidae</taxon>
        <taxon>Phascolarctos</taxon>
    </lineage>
</organism>
<feature type="compositionally biased region" description="Basic and acidic residues" evidence="1">
    <location>
        <begin position="239"/>
        <end position="253"/>
    </location>
</feature>
<gene>
    <name evidence="3 4" type="primary">BCAS1</name>
</gene>
<feature type="region of interest" description="Disordered" evidence="1">
    <location>
        <begin position="1"/>
        <end position="34"/>
    </location>
</feature>
<feature type="compositionally biased region" description="Polar residues" evidence="1">
    <location>
        <begin position="254"/>
        <end position="263"/>
    </location>
</feature>
<name>A0A6P5K4I0_PHACI</name>
<dbReference type="Proteomes" id="UP000515140">
    <property type="component" value="Unplaced"/>
</dbReference>
<dbReference type="AlphaFoldDB" id="A0A6P5K4I0"/>
<dbReference type="CTD" id="8537"/>
<feature type="compositionally biased region" description="Polar residues" evidence="1">
    <location>
        <begin position="49"/>
        <end position="79"/>
    </location>
</feature>
<sequence>MGNELSVPQKNEEKMNESAADSSQIAPESGCVQNGLPATESALIVQQKNDASTQTSVNQGNVATSSHTTMEISTISEANGKNLGKEAKAPAPAAKSRFFLTLSRPVPGRTRDQGTDSSVGSVSLDVSSENPPANKASSENMKLPATAALEEDSDKTQNQVPAEASLSTTEQPASPPPEAEGAAPARPKEPSFFDKFFKLDKKKENIPVPFGIQEGTDNTENQHLDRETPGLPSQSNNVPEEKDLVDSREKSEQENSVGVNSSVPEDRKQPEIVQENPQTEHTTENNYSVMSFFKTLVSSNKGETKTDSEDKGSKAEKVHDGPSGQKTTGEVQAKGAKKKNPESPSLGYAFRKFFRHKSSKETQSTSNTKGAEKSPASSANTKSDKATSSSPEAQGTQKNTKGLDSSAQQQTTASPESAKNGTKEKSPTSLPLGKLFWKKSIKEDTVPKGAEENQNKTQTQEACEAPVELTKSEDIEASLQTIELNEEEAVSPEPAPAKPNEEENRSRKTNLRLFLRQLSMRGVGDFTNSEEVNGKDSDGQTSDSTEKAVTPPETEPAGPGQKNKEASKEKKPTADPNKQKGNKKNSTEQANSPDLRGAEKNSMQNGGGSKENPLKRPEKRQSLGGFFKGLGPKRMSDAEVQTDPVSIGPVGKSK</sequence>
<dbReference type="InterPro" id="IPR026115">
    <property type="entry name" value="NABC1"/>
</dbReference>
<evidence type="ECO:0000256" key="1">
    <source>
        <dbReference type="SAM" id="MobiDB-lite"/>
    </source>
</evidence>
<feature type="compositionally biased region" description="Low complexity" evidence="1">
    <location>
        <begin position="116"/>
        <end position="128"/>
    </location>
</feature>
<feature type="compositionally biased region" description="Basic and acidic residues" evidence="1">
    <location>
        <begin position="612"/>
        <end position="621"/>
    </location>
</feature>
<dbReference type="PANTHER" id="PTHR15016">
    <property type="entry name" value="BREAST CARCINOMA-AMPLIFIED SEQUENCE 1"/>
    <property type="match status" value="1"/>
</dbReference>
<feature type="region of interest" description="Disordered" evidence="1">
    <location>
        <begin position="49"/>
        <end position="654"/>
    </location>
</feature>
<feature type="compositionally biased region" description="Polar residues" evidence="1">
    <location>
        <begin position="361"/>
        <end position="420"/>
    </location>
</feature>
<dbReference type="PANTHER" id="PTHR15016:SF6">
    <property type="entry name" value="BREAST CARCINOMA-AMPLIFIED SEQUENCE 1"/>
    <property type="match status" value="1"/>
</dbReference>
<dbReference type="GO" id="GO:0042552">
    <property type="term" value="P:myelination"/>
    <property type="evidence" value="ECO:0007669"/>
    <property type="project" value="TreeGrafter"/>
</dbReference>
<feature type="compositionally biased region" description="Polar residues" evidence="1">
    <location>
        <begin position="275"/>
        <end position="289"/>
    </location>
</feature>
<evidence type="ECO:0000313" key="3">
    <source>
        <dbReference type="RefSeq" id="XP_020839906.1"/>
    </source>
</evidence>
<dbReference type="RefSeq" id="XP_020839906.1">
    <property type="nucleotide sequence ID" value="XM_020984247.1"/>
</dbReference>
<feature type="compositionally biased region" description="Polar residues" evidence="1">
    <location>
        <begin position="156"/>
        <end position="169"/>
    </location>
</feature>
<feature type="compositionally biased region" description="Basic and acidic residues" evidence="1">
    <location>
        <begin position="186"/>
        <end position="205"/>
    </location>
</feature>